<organism evidence="2 3">
    <name type="scientific">Streptomyces luteireticuli</name>
    <dbReference type="NCBI Taxonomy" id="173858"/>
    <lineage>
        <taxon>Bacteria</taxon>
        <taxon>Bacillati</taxon>
        <taxon>Actinomycetota</taxon>
        <taxon>Actinomycetes</taxon>
        <taxon>Kitasatosporales</taxon>
        <taxon>Streptomycetaceae</taxon>
        <taxon>Streptomyces</taxon>
    </lineage>
</organism>
<keyword evidence="1" id="KW-0472">Membrane</keyword>
<feature type="transmembrane region" description="Helical" evidence="1">
    <location>
        <begin position="84"/>
        <end position="104"/>
    </location>
</feature>
<reference evidence="3" key="1">
    <citation type="journal article" date="2019" name="Int. J. Syst. Evol. Microbiol.">
        <title>The Global Catalogue of Microorganisms (GCM) 10K type strain sequencing project: providing services to taxonomists for standard genome sequencing and annotation.</title>
        <authorList>
            <consortium name="The Broad Institute Genomics Platform"/>
            <consortium name="The Broad Institute Genome Sequencing Center for Infectious Disease"/>
            <person name="Wu L."/>
            <person name="Ma J."/>
        </authorList>
    </citation>
    <scope>NUCLEOTIDE SEQUENCE [LARGE SCALE GENOMIC DNA]</scope>
    <source>
        <strain evidence="3">JCM 4788</strain>
    </source>
</reference>
<name>A0ABP3ITQ9_9ACTN</name>
<keyword evidence="1" id="KW-1133">Transmembrane helix</keyword>
<evidence type="ECO:0000313" key="3">
    <source>
        <dbReference type="Proteomes" id="UP001500879"/>
    </source>
</evidence>
<dbReference type="Pfam" id="PF10027">
    <property type="entry name" value="DUF2269"/>
    <property type="match status" value="1"/>
</dbReference>
<dbReference type="Proteomes" id="UP001500879">
    <property type="component" value="Unassembled WGS sequence"/>
</dbReference>
<dbReference type="RefSeq" id="WP_344029696.1">
    <property type="nucleotide sequence ID" value="NZ_BAAABX010000057.1"/>
</dbReference>
<keyword evidence="1" id="KW-0812">Transmembrane</keyword>
<feature type="transmembrane region" description="Helical" evidence="1">
    <location>
        <begin position="133"/>
        <end position="153"/>
    </location>
</feature>
<accession>A0ABP3ITQ9</accession>
<dbReference type="EMBL" id="BAAABX010000057">
    <property type="protein sequence ID" value="GAA0425958.1"/>
    <property type="molecule type" value="Genomic_DNA"/>
</dbReference>
<keyword evidence="3" id="KW-1185">Reference proteome</keyword>
<evidence type="ECO:0000313" key="2">
    <source>
        <dbReference type="EMBL" id="GAA0425958.1"/>
    </source>
</evidence>
<sequence length="161" mass="16837">MTKLLLSLHVLGAIILIGPSTVAASLFPRYARQVLAPDGDRTPAGTSALRLLHRVTRVYAGVSASVPLLGLATAMKMGALGDTWLTVSIVLTVLAAILLAFAVFTQDSVIDALDDTDRDPAEVTKLSSVLPRLGITTGLFSLTWAIVTVLMIIRPGSTTGA</sequence>
<protein>
    <submittedName>
        <fullName evidence="2">Membrane protein</fullName>
    </submittedName>
</protein>
<comment type="caution">
    <text evidence="2">The sequence shown here is derived from an EMBL/GenBank/DDBJ whole genome shotgun (WGS) entry which is preliminary data.</text>
</comment>
<evidence type="ECO:0000256" key="1">
    <source>
        <dbReference type="SAM" id="Phobius"/>
    </source>
</evidence>
<proteinExistence type="predicted"/>
<dbReference type="InterPro" id="IPR018729">
    <property type="entry name" value="DUF2269_transmembrane"/>
</dbReference>
<gene>
    <name evidence="2" type="ORF">GCM10010357_54400</name>
</gene>